<name>A0ABT0NHA9_9FIRM</name>
<accession>A0ABT0NHA9</accession>
<dbReference type="RefSeq" id="WP_249376061.1">
    <property type="nucleotide sequence ID" value="NZ_SNUZ01000004.1"/>
</dbReference>
<reference evidence="1 2" key="1">
    <citation type="submission" date="2019-03" db="EMBL/GenBank/DDBJ databases">
        <authorList>
            <person name="Molinero N."/>
            <person name="Sanchez B."/>
            <person name="Walker A."/>
            <person name="Duncan S."/>
            <person name="Delgado S."/>
            <person name="Margolles A."/>
        </authorList>
    </citation>
    <scope>NUCLEOTIDE SEQUENCE [LARGE SCALE GENOMIC DNA]</scope>
    <source>
        <strain evidence="1 2">IPLA60002</strain>
    </source>
</reference>
<comment type="caution">
    <text evidence="1">The sequence shown here is derived from an EMBL/GenBank/DDBJ whole genome shotgun (WGS) entry which is preliminary data.</text>
</comment>
<organism evidence="1 2">
    <name type="scientific">Ruminococcus bromii</name>
    <dbReference type="NCBI Taxonomy" id="40518"/>
    <lineage>
        <taxon>Bacteria</taxon>
        <taxon>Bacillati</taxon>
        <taxon>Bacillota</taxon>
        <taxon>Clostridia</taxon>
        <taxon>Eubacteriales</taxon>
        <taxon>Oscillospiraceae</taxon>
        <taxon>Ruminococcus</taxon>
    </lineage>
</organism>
<evidence type="ECO:0000313" key="1">
    <source>
        <dbReference type="EMBL" id="MCL3787023.1"/>
    </source>
</evidence>
<keyword evidence="2" id="KW-1185">Reference proteome</keyword>
<dbReference type="EMBL" id="SNUZ01000004">
    <property type="protein sequence ID" value="MCL3787023.1"/>
    <property type="molecule type" value="Genomic_DNA"/>
</dbReference>
<gene>
    <name evidence="1" type="ORF">E2N93_03175</name>
</gene>
<proteinExistence type="predicted"/>
<protein>
    <submittedName>
        <fullName evidence="1">Uncharacterized protein</fullName>
    </submittedName>
</protein>
<sequence>MNENEKLLKAKSYLDKLANGINPITNELASENDTINNIHISRCLFYVSDVLRNLIENNNNPQKRKTVKFPFLLHHSN</sequence>
<dbReference type="Proteomes" id="UP001056693">
    <property type="component" value="Unassembled WGS sequence"/>
</dbReference>
<evidence type="ECO:0000313" key="2">
    <source>
        <dbReference type="Proteomes" id="UP001056693"/>
    </source>
</evidence>